<evidence type="ECO:0000313" key="4">
    <source>
        <dbReference type="Proteomes" id="UP000305131"/>
    </source>
</evidence>
<feature type="chain" id="PRO_5025456307" evidence="2">
    <location>
        <begin position="27"/>
        <end position="203"/>
    </location>
</feature>
<feature type="transmembrane region" description="Helical" evidence="1">
    <location>
        <begin position="94"/>
        <end position="112"/>
    </location>
</feature>
<evidence type="ECO:0000313" key="3">
    <source>
        <dbReference type="EMBL" id="TLX42019.1"/>
    </source>
</evidence>
<keyword evidence="1" id="KW-0472">Membrane</keyword>
<keyword evidence="2" id="KW-0732">Signal</keyword>
<dbReference type="RefSeq" id="WP_138400160.1">
    <property type="nucleotide sequence ID" value="NZ_JBAFVI010000010.1"/>
</dbReference>
<feature type="transmembrane region" description="Helical" evidence="1">
    <location>
        <begin position="147"/>
        <end position="173"/>
    </location>
</feature>
<evidence type="ECO:0000256" key="1">
    <source>
        <dbReference type="SAM" id="Phobius"/>
    </source>
</evidence>
<evidence type="ECO:0000256" key="2">
    <source>
        <dbReference type="SAM" id="SignalP"/>
    </source>
</evidence>
<accession>A0A6C1KCM7</accession>
<dbReference type="EMBL" id="VAUP01000031">
    <property type="protein sequence ID" value="TLX42019.1"/>
    <property type="molecule type" value="Genomic_DNA"/>
</dbReference>
<dbReference type="Pfam" id="PF04955">
    <property type="entry name" value="HupE_UreJ"/>
    <property type="match status" value="1"/>
</dbReference>
<dbReference type="AlphaFoldDB" id="A0A6C1KCM7"/>
<feature type="transmembrane region" description="Helical" evidence="1">
    <location>
        <begin position="67"/>
        <end position="87"/>
    </location>
</feature>
<dbReference type="InterPro" id="IPR007038">
    <property type="entry name" value="HupE_UreJ"/>
</dbReference>
<dbReference type="Proteomes" id="UP000305131">
    <property type="component" value="Unassembled WGS sequence"/>
</dbReference>
<feature type="signal peptide" evidence="2">
    <location>
        <begin position="1"/>
        <end position="26"/>
    </location>
</feature>
<feature type="transmembrane region" description="Helical" evidence="1">
    <location>
        <begin position="118"/>
        <end position="135"/>
    </location>
</feature>
<sequence>MNRLVLNPAVVLAALFAAIPLAPAFAHTGSGVSLGLESGFLHPLTGPDHLVAMVAVGLWGAQLGNPAIWVLPITFPLVMAVGGLLGVLGMPLPFVEPIIAVSGIALGTMVAFSVRPPLWVAATLVGVFAIFHGYAHGRELPEAADAIAFAVGFVIATGLLHLTGILIGVLVGYEAGAKVVRACGAAIGCVGVYFLLGAVGVIG</sequence>
<comment type="caution">
    <text evidence="3">The sequence shown here is derived from an EMBL/GenBank/DDBJ whole genome shotgun (WGS) entry which is preliminary data.</text>
</comment>
<proteinExistence type="predicted"/>
<dbReference type="PIRSF" id="PIRSF016919">
    <property type="entry name" value="HupE_UreJ"/>
    <property type="match status" value="1"/>
</dbReference>
<name>A0A6C1KCM7_XANAU</name>
<gene>
    <name evidence="3" type="ORF">FBQ73_14230</name>
</gene>
<organism evidence="3 4">
    <name type="scientific">Xanthobacter autotrophicus</name>
    <dbReference type="NCBI Taxonomy" id="280"/>
    <lineage>
        <taxon>Bacteria</taxon>
        <taxon>Pseudomonadati</taxon>
        <taxon>Pseudomonadota</taxon>
        <taxon>Alphaproteobacteria</taxon>
        <taxon>Hyphomicrobiales</taxon>
        <taxon>Xanthobacteraceae</taxon>
        <taxon>Xanthobacter</taxon>
    </lineage>
</organism>
<keyword evidence="1" id="KW-1133">Transmembrane helix</keyword>
<dbReference type="OrthoDB" id="9808192at2"/>
<feature type="transmembrane region" description="Helical" evidence="1">
    <location>
        <begin position="179"/>
        <end position="202"/>
    </location>
</feature>
<dbReference type="GeneID" id="95774610"/>
<keyword evidence="1" id="KW-0812">Transmembrane</keyword>
<protein>
    <submittedName>
        <fullName evidence="3">HupE/UreJ family protein</fullName>
    </submittedName>
</protein>
<reference evidence="3 4" key="1">
    <citation type="submission" date="2019-05" db="EMBL/GenBank/DDBJ databases">
        <authorList>
            <person name="Zhou X."/>
        </authorList>
    </citation>
    <scope>NUCLEOTIDE SEQUENCE [LARGE SCALE GENOMIC DNA]</scope>
    <source>
        <strain evidence="3 4">DSM 432</strain>
    </source>
</reference>